<dbReference type="HOGENOM" id="CLU_036918_3_0_0"/>
<evidence type="ECO:0000256" key="6">
    <source>
        <dbReference type="SAM" id="Phobius"/>
    </source>
</evidence>
<feature type="transmembrane region" description="Helical" evidence="6">
    <location>
        <begin position="196"/>
        <end position="223"/>
    </location>
</feature>
<comment type="subcellular location">
    <subcellularLocation>
        <location evidence="1">Membrane</location>
        <topology evidence="1">Multi-pass membrane protein</topology>
    </subcellularLocation>
</comment>
<evidence type="ECO:0000256" key="3">
    <source>
        <dbReference type="ARBA" id="ARBA00022692"/>
    </source>
</evidence>
<protein>
    <recommendedName>
        <fullName evidence="9">DUF92 domain-containing protein</fullName>
    </recommendedName>
</protein>
<comment type="similarity">
    <text evidence="2">Belongs to the TMEM19 family.</text>
</comment>
<dbReference type="eggNOG" id="COG1836">
    <property type="taxonomic scope" value="Bacteria"/>
</dbReference>
<evidence type="ECO:0000313" key="8">
    <source>
        <dbReference type="Proteomes" id="UP000054010"/>
    </source>
</evidence>
<comment type="caution">
    <text evidence="7">The sequence shown here is derived from an EMBL/GenBank/DDBJ whole genome shotgun (WGS) entry which is preliminary data.</text>
</comment>
<dbReference type="Pfam" id="PF01940">
    <property type="entry name" value="DUF92"/>
    <property type="match status" value="1"/>
</dbReference>
<proteinExistence type="inferred from homology"/>
<keyword evidence="5 6" id="KW-0472">Membrane</keyword>
<sequence>MPMLDLTRIGLGLVLSSAIGGLAYWRRSLDVSGWIGAIVVGSITLGFGGWAWGFTLIIFFISSSILSHYKESIKERRAAEKFSKGGRRDFTQTMANGGLSSLCALAYAFTGEPMILLAAFAGIMATVNADTWATELGVLSPHRPRLITNGRPVEPGTSGGITLFGSSAAAMGAGLIGVCLFVLLKLSGEEAPIWVIPAALAGGFSGAMIDSLFGATIQAIYAYSDGRETERRMDRQGKPTTFVRGWAWMNNDVVNASSSIGGALIAILVMFAFGG</sequence>
<accession>E1ICJ1</accession>
<keyword evidence="8" id="KW-1185">Reference proteome</keyword>
<evidence type="ECO:0000256" key="5">
    <source>
        <dbReference type="ARBA" id="ARBA00023136"/>
    </source>
</evidence>
<dbReference type="AlphaFoldDB" id="E1ICJ1"/>
<dbReference type="PANTHER" id="PTHR13353">
    <property type="entry name" value="TRANSMEMBRANE PROTEIN 19"/>
    <property type="match status" value="1"/>
</dbReference>
<reference evidence="7 8" key="1">
    <citation type="journal article" date="2011" name="J. Bacteriol.">
        <title>Draft genome sequence of the anoxygenic filamentous phototrophic bacterium Oscillochloris trichoides subsp. DG-6.</title>
        <authorList>
            <person name="Kuznetsov B.B."/>
            <person name="Ivanovsky R.N."/>
            <person name="Keppen O.I."/>
            <person name="Sukhacheva M.V."/>
            <person name="Bumazhkin B.K."/>
            <person name="Patutina E.O."/>
            <person name="Beletsky A.V."/>
            <person name="Mardanov A.V."/>
            <person name="Baslerov R.V."/>
            <person name="Panteleeva A.N."/>
            <person name="Kolganova T.V."/>
            <person name="Ravin N.V."/>
            <person name="Skryabin K.G."/>
        </authorList>
    </citation>
    <scope>NUCLEOTIDE SEQUENCE [LARGE SCALE GENOMIC DNA]</scope>
    <source>
        <strain evidence="7 8">DG-6</strain>
    </source>
</reference>
<keyword evidence="3 6" id="KW-0812">Transmembrane</keyword>
<dbReference type="Proteomes" id="UP000054010">
    <property type="component" value="Unassembled WGS sequence"/>
</dbReference>
<dbReference type="EMBL" id="ADVR01000026">
    <property type="protein sequence ID" value="EFO81119.1"/>
    <property type="molecule type" value="Genomic_DNA"/>
</dbReference>
<dbReference type="PANTHER" id="PTHR13353:SF5">
    <property type="entry name" value="TRANSMEMBRANE PROTEIN 19"/>
    <property type="match status" value="1"/>
</dbReference>
<evidence type="ECO:0000256" key="4">
    <source>
        <dbReference type="ARBA" id="ARBA00022989"/>
    </source>
</evidence>
<evidence type="ECO:0008006" key="9">
    <source>
        <dbReference type="Google" id="ProtNLM"/>
    </source>
</evidence>
<organism evidence="7 8">
    <name type="scientific">Oscillochloris trichoides DG-6</name>
    <dbReference type="NCBI Taxonomy" id="765420"/>
    <lineage>
        <taxon>Bacteria</taxon>
        <taxon>Bacillati</taxon>
        <taxon>Chloroflexota</taxon>
        <taxon>Chloroflexia</taxon>
        <taxon>Chloroflexales</taxon>
        <taxon>Chloroflexineae</taxon>
        <taxon>Oscillochloridaceae</taxon>
        <taxon>Oscillochloris</taxon>
    </lineage>
</organism>
<evidence type="ECO:0000256" key="1">
    <source>
        <dbReference type="ARBA" id="ARBA00004141"/>
    </source>
</evidence>
<feature type="transmembrane region" description="Helical" evidence="6">
    <location>
        <begin position="160"/>
        <end position="184"/>
    </location>
</feature>
<gene>
    <name evidence="7" type="ORF">OSCT_1042</name>
</gene>
<feature type="transmembrane region" description="Helical" evidence="6">
    <location>
        <begin position="47"/>
        <end position="69"/>
    </location>
</feature>
<feature type="transmembrane region" description="Helical" evidence="6">
    <location>
        <begin position="253"/>
        <end position="273"/>
    </location>
</feature>
<name>E1ICJ1_9CHLR</name>
<keyword evidence="4 6" id="KW-1133">Transmembrane helix</keyword>
<evidence type="ECO:0000313" key="7">
    <source>
        <dbReference type="EMBL" id="EFO81119.1"/>
    </source>
</evidence>
<dbReference type="GO" id="GO:0016020">
    <property type="term" value="C:membrane"/>
    <property type="evidence" value="ECO:0007669"/>
    <property type="project" value="UniProtKB-SubCell"/>
</dbReference>
<dbReference type="InterPro" id="IPR002794">
    <property type="entry name" value="DUF92_TMEM19"/>
</dbReference>
<evidence type="ECO:0000256" key="2">
    <source>
        <dbReference type="ARBA" id="ARBA00009012"/>
    </source>
</evidence>
<dbReference type="STRING" id="765420.OSCT_1042"/>